<organism evidence="1 2">
    <name type="scientific">Penicillium oxalicum (strain 114-2 / CGMCC 5302)</name>
    <name type="common">Penicillium decumbens</name>
    <dbReference type="NCBI Taxonomy" id="933388"/>
    <lineage>
        <taxon>Eukaryota</taxon>
        <taxon>Fungi</taxon>
        <taxon>Dikarya</taxon>
        <taxon>Ascomycota</taxon>
        <taxon>Pezizomycotina</taxon>
        <taxon>Eurotiomycetes</taxon>
        <taxon>Eurotiomycetidae</taxon>
        <taxon>Eurotiales</taxon>
        <taxon>Aspergillaceae</taxon>
        <taxon>Penicillium</taxon>
    </lineage>
</organism>
<dbReference type="AlphaFoldDB" id="S8BHM6"/>
<dbReference type="EMBL" id="KB644415">
    <property type="protein sequence ID" value="EPS34712.1"/>
    <property type="molecule type" value="Genomic_DNA"/>
</dbReference>
<name>S8BHM6_PENO1</name>
<evidence type="ECO:0000313" key="1">
    <source>
        <dbReference type="EMBL" id="EPS34712.1"/>
    </source>
</evidence>
<dbReference type="Proteomes" id="UP000019376">
    <property type="component" value="Unassembled WGS sequence"/>
</dbReference>
<keyword evidence="2" id="KW-1185">Reference proteome</keyword>
<reference evidence="1 2" key="1">
    <citation type="journal article" date="2013" name="PLoS ONE">
        <title>Genomic and secretomic analyses reveal unique features of the lignocellulolytic enzyme system of Penicillium decumbens.</title>
        <authorList>
            <person name="Liu G."/>
            <person name="Zhang L."/>
            <person name="Wei X."/>
            <person name="Zou G."/>
            <person name="Qin Y."/>
            <person name="Ma L."/>
            <person name="Li J."/>
            <person name="Zheng H."/>
            <person name="Wang S."/>
            <person name="Wang C."/>
            <person name="Xun L."/>
            <person name="Zhao G.-P."/>
            <person name="Zhou Z."/>
            <person name="Qu Y."/>
        </authorList>
    </citation>
    <scope>NUCLEOTIDE SEQUENCE [LARGE SCALE GENOMIC DNA]</scope>
    <source>
        <strain evidence="2">114-2 / CGMCC 5302</strain>
    </source>
</reference>
<dbReference type="HOGENOM" id="CLU_1220050_0_0_1"/>
<evidence type="ECO:0000313" key="2">
    <source>
        <dbReference type="Proteomes" id="UP000019376"/>
    </source>
</evidence>
<protein>
    <submittedName>
        <fullName evidence="1">Uncharacterized protein</fullName>
    </submittedName>
</protein>
<sequence length="227" mass="25394">MFFLNRADSRSNRVTQSHQVGDLDNQATRSCTQRTFSIGCFSPILSCNPTNFFFALTVADQLQPVSSPSHLAHPSLPCWTLIRSFTHLPHPSPPSHIEHVRLLLGGCNRCFVHLPRASRCCYCFEINHCCIHTLNVYLIASHIPDAHSVTAADLGIRRCFPIFEVVSRCFAVLRSQIRRRCRFGVAVDTSHVFEVHLVSSVHLPTPNSSPPLLWGSLVAASIFEVHL</sequence>
<accession>S8BHM6</accession>
<gene>
    <name evidence="1" type="ORF">PDE_09676</name>
</gene>
<proteinExistence type="predicted"/>